<dbReference type="GO" id="GO:0004888">
    <property type="term" value="F:transmembrane signaling receptor activity"/>
    <property type="evidence" value="ECO:0007669"/>
    <property type="project" value="InterPro"/>
</dbReference>
<keyword evidence="3 9" id="KW-0812">Transmembrane</keyword>
<dbReference type="InterPro" id="IPR003660">
    <property type="entry name" value="HAMP_dom"/>
</dbReference>
<reference evidence="12 13" key="1">
    <citation type="submission" date="2019-07" db="EMBL/GenBank/DDBJ databases">
        <title>Whole genome shotgun sequence of Vibrio sagamiensis NBRC 104589.</title>
        <authorList>
            <person name="Hosoyama A."/>
            <person name="Uohara A."/>
            <person name="Ohji S."/>
            <person name="Ichikawa N."/>
        </authorList>
    </citation>
    <scope>NUCLEOTIDE SEQUENCE [LARGE SCALE GENOMIC DNA]</scope>
    <source>
        <strain evidence="12 13">NBRC 104589</strain>
    </source>
</reference>
<dbReference type="GO" id="GO:0005886">
    <property type="term" value="C:plasma membrane"/>
    <property type="evidence" value="ECO:0007669"/>
    <property type="project" value="UniProtKB-SubCell"/>
</dbReference>
<dbReference type="InterPro" id="IPR004089">
    <property type="entry name" value="MCPsignal_dom"/>
</dbReference>
<dbReference type="OrthoDB" id="2489132at2"/>
<dbReference type="AlphaFoldDB" id="A0A511QEK7"/>
<dbReference type="EMBL" id="BJXJ01000015">
    <property type="protein sequence ID" value="GEM75735.1"/>
    <property type="molecule type" value="Genomic_DNA"/>
</dbReference>
<comment type="similarity">
    <text evidence="7">Belongs to the methyl-accepting chemotaxis (MCP) protein family.</text>
</comment>
<feature type="transmembrane region" description="Helical" evidence="9">
    <location>
        <begin position="195"/>
        <end position="218"/>
    </location>
</feature>
<evidence type="ECO:0000256" key="3">
    <source>
        <dbReference type="ARBA" id="ARBA00022692"/>
    </source>
</evidence>
<dbReference type="Pfam" id="PF17200">
    <property type="entry name" value="sCache_2"/>
    <property type="match status" value="1"/>
</dbReference>
<feature type="transmembrane region" description="Helical" evidence="9">
    <location>
        <begin position="9"/>
        <end position="29"/>
    </location>
</feature>
<dbReference type="Pfam" id="PF00015">
    <property type="entry name" value="MCPsignal"/>
    <property type="match status" value="1"/>
</dbReference>
<dbReference type="GO" id="GO:0007165">
    <property type="term" value="P:signal transduction"/>
    <property type="evidence" value="ECO:0007669"/>
    <property type="project" value="UniProtKB-KW"/>
</dbReference>
<dbReference type="RefSeq" id="WP_039980264.1">
    <property type="nucleotide sequence ID" value="NZ_BAOJ01000029.1"/>
</dbReference>
<evidence type="ECO:0000256" key="7">
    <source>
        <dbReference type="ARBA" id="ARBA00029447"/>
    </source>
</evidence>
<dbReference type="InterPro" id="IPR004090">
    <property type="entry name" value="Chemotax_Me-accpt_rcpt"/>
</dbReference>
<evidence type="ECO:0000256" key="2">
    <source>
        <dbReference type="ARBA" id="ARBA00022475"/>
    </source>
</evidence>
<evidence type="ECO:0000313" key="12">
    <source>
        <dbReference type="EMBL" id="GEM75735.1"/>
    </source>
</evidence>
<name>A0A511QEK7_9VIBR</name>
<dbReference type="SMART" id="SM01049">
    <property type="entry name" value="Cache_2"/>
    <property type="match status" value="1"/>
</dbReference>
<dbReference type="PRINTS" id="PR00260">
    <property type="entry name" value="CHEMTRNSDUCR"/>
</dbReference>
<evidence type="ECO:0000256" key="9">
    <source>
        <dbReference type="SAM" id="Phobius"/>
    </source>
</evidence>
<evidence type="ECO:0000256" key="8">
    <source>
        <dbReference type="PROSITE-ProRule" id="PRU00284"/>
    </source>
</evidence>
<dbReference type="CDD" id="cd06225">
    <property type="entry name" value="HAMP"/>
    <property type="match status" value="1"/>
</dbReference>
<evidence type="ECO:0000256" key="5">
    <source>
        <dbReference type="ARBA" id="ARBA00023136"/>
    </source>
</evidence>
<feature type="domain" description="HAMP" evidence="11">
    <location>
        <begin position="222"/>
        <end position="276"/>
    </location>
</feature>
<evidence type="ECO:0000256" key="6">
    <source>
        <dbReference type="ARBA" id="ARBA00023224"/>
    </source>
</evidence>
<dbReference type="Proteomes" id="UP000321922">
    <property type="component" value="Unassembled WGS sequence"/>
</dbReference>
<dbReference type="PANTHER" id="PTHR32089:SF119">
    <property type="entry name" value="METHYL-ACCEPTING CHEMOTAXIS PROTEIN CTPL"/>
    <property type="match status" value="1"/>
</dbReference>
<evidence type="ECO:0000256" key="4">
    <source>
        <dbReference type="ARBA" id="ARBA00022989"/>
    </source>
</evidence>
<dbReference type="PROSITE" id="PS50111">
    <property type="entry name" value="CHEMOTAXIS_TRANSDUC_2"/>
    <property type="match status" value="1"/>
</dbReference>
<dbReference type="InterPro" id="IPR033480">
    <property type="entry name" value="sCache_2"/>
</dbReference>
<dbReference type="GO" id="GO:0006935">
    <property type="term" value="P:chemotaxis"/>
    <property type="evidence" value="ECO:0007669"/>
    <property type="project" value="InterPro"/>
</dbReference>
<dbReference type="Gene3D" id="3.30.450.20">
    <property type="entry name" value="PAS domain"/>
    <property type="match status" value="1"/>
</dbReference>
<keyword evidence="4 9" id="KW-1133">Transmembrane helix</keyword>
<dbReference type="PANTHER" id="PTHR32089">
    <property type="entry name" value="METHYL-ACCEPTING CHEMOTAXIS PROTEIN MCPB"/>
    <property type="match status" value="1"/>
</dbReference>
<evidence type="ECO:0000313" key="13">
    <source>
        <dbReference type="Proteomes" id="UP000321922"/>
    </source>
</evidence>
<comment type="subcellular location">
    <subcellularLocation>
        <location evidence="1">Cell membrane</location>
        <topology evidence="1">Multi-pass membrane protein</topology>
    </subcellularLocation>
</comment>
<keyword evidence="2" id="KW-1003">Cell membrane</keyword>
<dbReference type="Gene3D" id="1.10.287.950">
    <property type="entry name" value="Methyl-accepting chemotaxis protein"/>
    <property type="match status" value="1"/>
</dbReference>
<keyword evidence="6 8" id="KW-0807">Transducer</keyword>
<dbReference type="SMART" id="SM00304">
    <property type="entry name" value="HAMP"/>
    <property type="match status" value="1"/>
</dbReference>
<organism evidence="12 13">
    <name type="scientific">Vibrio sagamiensis NBRC 104589</name>
    <dbReference type="NCBI Taxonomy" id="1219064"/>
    <lineage>
        <taxon>Bacteria</taxon>
        <taxon>Pseudomonadati</taxon>
        <taxon>Pseudomonadota</taxon>
        <taxon>Gammaproteobacteria</taxon>
        <taxon>Vibrionales</taxon>
        <taxon>Vibrionaceae</taxon>
        <taxon>Vibrio</taxon>
    </lineage>
</organism>
<gene>
    <name evidence="12" type="ORF">VSA01S_18470</name>
</gene>
<evidence type="ECO:0000259" key="11">
    <source>
        <dbReference type="PROSITE" id="PS50885"/>
    </source>
</evidence>
<sequence length="553" mass="61304">MNFTIKQRLYILSILPILVMAISMMWFTYLQTTDYSDKKIASIRHQVMEMKKEELKSYIQIAQSSITPFLNRNAPLEEVLPIFKQLEFGQSGYIFGYNSEGTRIFAGQDLQGVGDNFYYLQDDKGNYLIQDLIKNAKTGEFTTYFFPKLNQNEALPKLSYSLFIPEWDLTIGTGFYTDDVDIIIDDMNATAEQNLHMTLTAIALFCFAIVTIVILISVPINRSIMRPIQILSDSIYSFAQGEADLTARMAEPSVPELKKLGRNFNDFVQSLQTIIKQVSHVGQEVVAESTNMSQRAMKVDDLTIQQHQETDQVATAMTEMTATAHEISSNANQAALSAKNADDHASQAKYTVDSATQSVEILAQEVLEASKVIACLEGDVQQISASLTVIQDIAEQTNLLALNAAIEAARAGEQGRGFAVVADEVRQLASRTQDSTGDIHRMIKQLKSGSDAAVKAMNTSQTRGQNTVLESRAASNALQEIQAAIADIMDMNTLIATATEEQSQVGQDIAKRIEIISQQSSESAHLTDKNKSSSCHLHEKATQLYDLVERFKV</sequence>
<accession>A0A511QEK7</accession>
<keyword evidence="13" id="KW-1185">Reference proteome</keyword>
<keyword evidence="5 9" id="KW-0472">Membrane</keyword>
<feature type="domain" description="Methyl-accepting transducer" evidence="10">
    <location>
        <begin position="281"/>
        <end position="517"/>
    </location>
</feature>
<dbReference type="SUPFAM" id="SSF58104">
    <property type="entry name" value="Methyl-accepting chemotaxis protein (MCP) signaling domain"/>
    <property type="match status" value="1"/>
</dbReference>
<dbReference type="Pfam" id="PF00672">
    <property type="entry name" value="HAMP"/>
    <property type="match status" value="1"/>
</dbReference>
<comment type="caution">
    <text evidence="12">The sequence shown here is derived from an EMBL/GenBank/DDBJ whole genome shotgun (WGS) entry which is preliminary data.</text>
</comment>
<evidence type="ECO:0000259" key="10">
    <source>
        <dbReference type="PROSITE" id="PS50111"/>
    </source>
</evidence>
<protein>
    <submittedName>
        <fullName evidence="12">Methyl-accepting chemotaxis protein</fullName>
    </submittedName>
</protein>
<dbReference type="PROSITE" id="PS50885">
    <property type="entry name" value="HAMP"/>
    <property type="match status" value="1"/>
</dbReference>
<dbReference type="CDD" id="cd18774">
    <property type="entry name" value="PDC2_HK_sensor"/>
    <property type="match status" value="1"/>
</dbReference>
<proteinExistence type="inferred from homology"/>
<dbReference type="CDD" id="cd11386">
    <property type="entry name" value="MCP_signal"/>
    <property type="match status" value="1"/>
</dbReference>
<dbReference type="SMART" id="SM00283">
    <property type="entry name" value="MA"/>
    <property type="match status" value="1"/>
</dbReference>
<evidence type="ECO:0000256" key="1">
    <source>
        <dbReference type="ARBA" id="ARBA00004651"/>
    </source>
</evidence>
<dbReference type="FunFam" id="1.10.287.950:FF:000001">
    <property type="entry name" value="Methyl-accepting chemotaxis sensory transducer"/>
    <property type="match status" value="1"/>
</dbReference>